<keyword evidence="7" id="KW-0630">Potassium</keyword>
<evidence type="ECO:0000256" key="10">
    <source>
        <dbReference type="ARBA" id="ARBA00023136"/>
    </source>
</evidence>
<feature type="domain" description="Potassium channel" evidence="15">
    <location>
        <begin position="166"/>
        <end position="236"/>
    </location>
</feature>
<feature type="domain" description="Potassium channel" evidence="15">
    <location>
        <begin position="81"/>
        <end position="139"/>
    </location>
</feature>
<evidence type="ECO:0000256" key="4">
    <source>
        <dbReference type="ARBA" id="ARBA00022538"/>
    </source>
</evidence>
<organism evidence="16 17">
    <name type="scientific">Batillaria attramentaria</name>
    <dbReference type="NCBI Taxonomy" id="370345"/>
    <lineage>
        <taxon>Eukaryota</taxon>
        <taxon>Metazoa</taxon>
        <taxon>Spiralia</taxon>
        <taxon>Lophotrochozoa</taxon>
        <taxon>Mollusca</taxon>
        <taxon>Gastropoda</taxon>
        <taxon>Caenogastropoda</taxon>
        <taxon>Sorbeoconcha</taxon>
        <taxon>Cerithioidea</taxon>
        <taxon>Batillariidae</taxon>
        <taxon>Batillaria</taxon>
    </lineage>
</organism>
<comment type="caution">
    <text evidence="16">The sequence shown here is derived from an EMBL/GenBank/DDBJ whole genome shotgun (WGS) entry which is preliminary data.</text>
</comment>
<evidence type="ECO:0000256" key="6">
    <source>
        <dbReference type="ARBA" id="ARBA00022826"/>
    </source>
</evidence>
<evidence type="ECO:0000256" key="8">
    <source>
        <dbReference type="ARBA" id="ARBA00022989"/>
    </source>
</evidence>
<accession>A0ABD0M269</accession>
<feature type="compositionally biased region" description="Basic and acidic residues" evidence="13">
    <location>
        <begin position="239"/>
        <end position="258"/>
    </location>
</feature>
<evidence type="ECO:0000256" key="3">
    <source>
        <dbReference type="ARBA" id="ARBA00022448"/>
    </source>
</evidence>
<evidence type="ECO:0000256" key="2">
    <source>
        <dbReference type="ARBA" id="ARBA00006666"/>
    </source>
</evidence>
<dbReference type="PANTHER" id="PTHR11003">
    <property type="entry name" value="POTASSIUM CHANNEL, SUBFAMILY K"/>
    <property type="match status" value="1"/>
</dbReference>
<evidence type="ECO:0000256" key="7">
    <source>
        <dbReference type="ARBA" id="ARBA00022958"/>
    </source>
</evidence>
<evidence type="ECO:0000313" key="17">
    <source>
        <dbReference type="Proteomes" id="UP001519460"/>
    </source>
</evidence>
<feature type="transmembrane region" description="Helical" evidence="14">
    <location>
        <begin position="212"/>
        <end position="236"/>
    </location>
</feature>
<evidence type="ECO:0000256" key="13">
    <source>
        <dbReference type="SAM" id="MobiDB-lite"/>
    </source>
</evidence>
<dbReference type="SUPFAM" id="SSF81324">
    <property type="entry name" value="Voltage-gated potassium channels"/>
    <property type="match status" value="2"/>
</dbReference>
<keyword evidence="6" id="KW-0631">Potassium channel</keyword>
<proteinExistence type="inferred from homology"/>
<evidence type="ECO:0000256" key="14">
    <source>
        <dbReference type="SAM" id="Phobius"/>
    </source>
</evidence>
<feature type="transmembrane region" description="Helical" evidence="14">
    <location>
        <begin position="84"/>
        <end position="103"/>
    </location>
</feature>
<comment type="similarity">
    <text evidence="2 12">Belongs to the two pore domain potassium channel (TC 1.A.1.8) family.</text>
</comment>
<feature type="transmembrane region" description="Helical" evidence="14">
    <location>
        <begin position="115"/>
        <end position="136"/>
    </location>
</feature>
<evidence type="ECO:0000256" key="9">
    <source>
        <dbReference type="ARBA" id="ARBA00023065"/>
    </source>
</evidence>
<evidence type="ECO:0000256" key="1">
    <source>
        <dbReference type="ARBA" id="ARBA00004141"/>
    </source>
</evidence>
<dbReference type="PRINTS" id="PR01095">
    <property type="entry name" value="TASKCHANNEL"/>
</dbReference>
<gene>
    <name evidence="16" type="ORF">BaRGS_00003228</name>
</gene>
<keyword evidence="10 14" id="KW-0472">Membrane</keyword>
<keyword evidence="5 12" id="KW-0812">Transmembrane</keyword>
<evidence type="ECO:0000259" key="15">
    <source>
        <dbReference type="Pfam" id="PF07885"/>
    </source>
</evidence>
<dbReference type="InterPro" id="IPR003092">
    <property type="entry name" value="2pore_dom_K_chnl_TASK"/>
</dbReference>
<keyword evidence="11 12" id="KW-0407">Ion channel</keyword>
<dbReference type="PANTHER" id="PTHR11003:SF345">
    <property type="entry name" value="TWIK FAMILY OF POTASSIUM CHANNELS PROTEIN 18"/>
    <property type="match status" value="1"/>
</dbReference>
<evidence type="ECO:0000313" key="16">
    <source>
        <dbReference type="EMBL" id="KAK7505483.1"/>
    </source>
</evidence>
<keyword evidence="8 14" id="KW-1133">Transmembrane helix</keyword>
<feature type="transmembrane region" description="Helical" evidence="14">
    <location>
        <begin position="7"/>
        <end position="27"/>
    </location>
</feature>
<evidence type="ECO:0000256" key="11">
    <source>
        <dbReference type="ARBA" id="ARBA00023303"/>
    </source>
</evidence>
<dbReference type="InterPro" id="IPR003280">
    <property type="entry name" value="2pore_dom_K_chnl"/>
</dbReference>
<dbReference type="GO" id="GO:0005267">
    <property type="term" value="F:potassium channel activity"/>
    <property type="evidence" value="ECO:0007669"/>
    <property type="project" value="UniProtKB-KW"/>
</dbReference>
<evidence type="ECO:0000256" key="12">
    <source>
        <dbReference type="RuleBase" id="RU003857"/>
    </source>
</evidence>
<protein>
    <recommendedName>
        <fullName evidence="15">Potassium channel domain-containing protein</fullName>
    </recommendedName>
</protein>
<reference evidence="16 17" key="1">
    <citation type="journal article" date="2023" name="Sci. Data">
        <title>Genome assembly of the Korean intertidal mud-creeper Batillaria attramentaria.</title>
        <authorList>
            <person name="Patra A.K."/>
            <person name="Ho P.T."/>
            <person name="Jun S."/>
            <person name="Lee S.J."/>
            <person name="Kim Y."/>
            <person name="Won Y.J."/>
        </authorList>
    </citation>
    <scope>NUCLEOTIDE SEQUENCE [LARGE SCALE GENOMIC DNA]</scope>
    <source>
        <strain evidence="16">Wonlab-2016</strain>
    </source>
</reference>
<keyword evidence="3 12" id="KW-0813">Transport</keyword>
<comment type="subcellular location">
    <subcellularLocation>
        <location evidence="1">Membrane</location>
        <topology evidence="1">Multi-pass membrane protein</topology>
    </subcellularLocation>
</comment>
<name>A0ABD0M269_9CAEN</name>
<feature type="transmembrane region" description="Helical" evidence="14">
    <location>
        <begin position="178"/>
        <end position="200"/>
    </location>
</feature>
<dbReference type="EMBL" id="JACVVK020000010">
    <property type="protein sequence ID" value="KAK7505483.1"/>
    <property type="molecule type" value="Genomic_DNA"/>
</dbReference>
<sequence length="266" mass="29166">MSWRVNLVLFSVLLVYLLVGALVFHVLEFEKSAPSDITSSEFFLEFLTNHPNVSTTDLTDFASRVASLAKDGAVVGNSSDVDNGWTYATAIFFCVTVITTVGYGNISPSTDGGKVLCLLYALVGIPLMATLLAGVGSTLHRPIAALHNARPWYRKDKFRDKLIKASVFVFTFTEDWDYVTAVYFSTITLTTVGFGDYVAGQKGQRNAALYRCLMSVWLVFGLAWVALCFSAVSSIFSGKDNEVDDSKSEEPNNEEIKRTVTGSAHF</sequence>
<feature type="region of interest" description="Disordered" evidence="13">
    <location>
        <begin position="239"/>
        <end position="266"/>
    </location>
</feature>
<dbReference type="Gene3D" id="1.10.287.70">
    <property type="match status" value="1"/>
</dbReference>
<dbReference type="PRINTS" id="PR01333">
    <property type="entry name" value="2POREKCHANEL"/>
</dbReference>
<keyword evidence="4" id="KW-0633">Potassium transport</keyword>
<keyword evidence="17" id="KW-1185">Reference proteome</keyword>
<dbReference type="AlphaFoldDB" id="A0ABD0M269"/>
<dbReference type="GO" id="GO:0016020">
    <property type="term" value="C:membrane"/>
    <property type="evidence" value="ECO:0007669"/>
    <property type="project" value="UniProtKB-SubCell"/>
</dbReference>
<dbReference type="InterPro" id="IPR013099">
    <property type="entry name" value="K_chnl_dom"/>
</dbReference>
<keyword evidence="9 12" id="KW-0406">Ion transport</keyword>
<evidence type="ECO:0000256" key="5">
    <source>
        <dbReference type="ARBA" id="ARBA00022692"/>
    </source>
</evidence>
<dbReference type="Proteomes" id="UP001519460">
    <property type="component" value="Unassembled WGS sequence"/>
</dbReference>
<dbReference type="Pfam" id="PF07885">
    <property type="entry name" value="Ion_trans_2"/>
    <property type="match status" value="2"/>
</dbReference>